<gene>
    <name evidence="1" type="ORF">OFY01_07395</name>
</gene>
<evidence type="ECO:0000313" key="2">
    <source>
        <dbReference type="Proteomes" id="UP001163064"/>
    </source>
</evidence>
<proteinExistence type="predicted"/>
<reference evidence="1" key="1">
    <citation type="submission" date="2022-10" db="EMBL/GenBank/DDBJ databases">
        <title>Streptomyces beihaiensis sp. nov., a chitin degrading actinobacterium, isolated from shrimp pond soil.</title>
        <authorList>
            <person name="Xie J."/>
            <person name="Shen N."/>
        </authorList>
    </citation>
    <scope>NUCLEOTIDE SEQUENCE</scope>
    <source>
        <strain evidence="1">GXMU-J5</strain>
    </source>
</reference>
<accession>A0ABT3TRC9</accession>
<dbReference type="EMBL" id="JAPHNL010000057">
    <property type="protein sequence ID" value="MCX3059594.1"/>
    <property type="molecule type" value="Genomic_DNA"/>
</dbReference>
<sequence>MSRGVPRADIVAMLGEGHSNTAISRALGCDRHRVADIRRALNLPNAVPQPLTLEQKWRSLTRPLEGGHLEWLGERVGAARTPVMRYKEQSYSPAAIAFTLQHGRQPEGQVKAECGMRQCVAPAHVEDQPGRLRLRAQLRRILGSREPKTYCVHGHHQALHARLSPDGRTAYCAACKTEQKNPHPAPTTA</sequence>
<keyword evidence="2" id="KW-1185">Reference proteome</keyword>
<dbReference type="Proteomes" id="UP001163064">
    <property type="component" value="Unassembled WGS sequence"/>
</dbReference>
<evidence type="ECO:0000313" key="1">
    <source>
        <dbReference type="EMBL" id="MCX3059594.1"/>
    </source>
</evidence>
<organism evidence="1 2">
    <name type="scientific">Streptomyces beihaiensis</name>
    <dbReference type="NCBI Taxonomy" id="2984495"/>
    <lineage>
        <taxon>Bacteria</taxon>
        <taxon>Bacillati</taxon>
        <taxon>Actinomycetota</taxon>
        <taxon>Actinomycetes</taxon>
        <taxon>Kitasatosporales</taxon>
        <taxon>Streptomycetaceae</taxon>
        <taxon>Streptomyces</taxon>
    </lineage>
</organism>
<name>A0ABT3TRC9_9ACTN</name>
<comment type="caution">
    <text evidence="1">The sequence shown here is derived from an EMBL/GenBank/DDBJ whole genome shotgun (WGS) entry which is preliminary data.</text>
</comment>
<dbReference type="RefSeq" id="WP_266597525.1">
    <property type="nucleotide sequence ID" value="NZ_JAPHNL010000057.1"/>
</dbReference>
<protein>
    <submittedName>
        <fullName evidence="1">Helix-turn-helix domain-containing protein</fullName>
    </submittedName>
</protein>